<evidence type="ECO:0000313" key="3">
    <source>
        <dbReference type="Proteomes" id="UP000635565"/>
    </source>
</evidence>
<proteinExistence type="predicted"/>
<name>A0ABQ3VPF4_9CHLR</name>
<dbReference type="Proteomes" id="UP000635565">
    <property type="component" value="Unassembled WGS sequence"/>
</dbReference>
<comment type="caution">
    <text evidence="2">The sequence shown here is derived from an EMBL/GenBank/DDBJ whole genome shotgun (WGS) entry which is preliminary data.</text>
</comment>
<feature type="domain" description="Transposase IS701-like DDE" evidence="1">
    <location>
        <begin position="34"/>
        <end position="106"/>
    </location>
</feature>
<sequence length="116" mass="13592">MTSTKQDKEPKEQQEDLLQQIKEELTKLQARIGPRFRRAEVRQRAHRFLEGLLTDIPRKNGWQMAEHLGESGPRGVQRLLGEADWDEDAVRDELRTYVLESLGTLRDCSSWMKPDF</sequence>
<gene>
    <name evidence="2" type="ORF">KSZ_55550</name>
</gene>
<reference evidence="2 3" key="1">
    <citation type="journal article" date="2021" name="Int. J. Syst. Evol. Microbiol.">
        <title>Reticulibacter mediterranei gen. nov., sp. nov., within the new family Reticulibacteraceae fam. nov., and Ktedonospora formicarum gen. nov., sp. nov., Ktedonobacter robiniae sp. nov., Dictyobacter formicarum sp. nov. and Dictyobacter arantiisoli sp. nov., belonging to the class Ktedonobacteria.</title>
        <authorList>
            <person name="Yabe S."/>
            <person name="Zheng Y."/>
            <person name="Wang C.M."/>
            <person name="Sakai Y."/>
            <person name="Abe K."/>
            <person name="Yokota A."/>
            <person name="Donadio S."/>
            <person name="Cavaletti L."/>
            <person name="Monciardini P."/>
        </authorList>
    </citation>
    <scope>NUCLEOTIDE SEQUENCE [LARGE SCALE GENOMIC DNA]</scope>
    <source>
        <strain evidence="2 3">SOSP1-9</strain>
    </source>
</reference>
<dbReference type="Pfam" id="PF13546">
    <property type="entry name" value="DDE_5"/>
    <property type="match status" value="1"/>
</dbReference>
<dbReference type="InterPro" id="IPR038721">
    <property type="entry name" value="IS701-like_DDE_dom"/>
</dbReference>
<evidence type="ECO:0000313" key="2">
    <source>
        <dbReference type="EMBL" id="GHO87549.1"/>
    </source>
</evidence>
<keyword evidence="3" id="KW-1185">Reference proteome</keyword>
<protein>
    <recommendedName>
        <fullName evidence="1">Transposase IS701-like DDE domain-containing protein</fullName>
    </recommendedName>
</protein>
<dbReference type="EMBL" id="BNJJ01000018">
    <property type="protein sequence ID" value="GHO87549.1"/>
    <property type="molecule type" value="Genomic_DNA"/>
</dbReference>
<organism evidence="2 3">
    <name type="scientific">Dictyobacter formicarum</name>
    <dbReference type="NCBI Taxonomy" id="2778368"/>
    <lineage>
        <taxon>Bacteria</taxon>
        <taxon>Bacillati</taxon>
        <taxon>Chloroflexota</taxon>
        <taxon>Ktedonobacteria</taxon>
        <taxon>Ktedonobacterales</taxon>
        <taxon>Dictyobacteraceae</taxon>
        <taxon>Dictyobacter</taxon>
    </lineage>
</organism>
<evidence type="ECO:0000259" key="1">
    <source>
        <dbReference type="Pfam" id="PF13546"/>
    </source>
</evidence>
<accession>A0ABQ3VPF4</accession>